<feature type="compositionally biased region" description="Basic and acidic residues" evidence="1">
    <location>
        <begin position="25"/>
        <end position="37"/>
    </location>
</feature>
<dbReference type="Proteomes" id="UP001385951">
    <property type="component" value="Unassembled WGS sequence"/>
</dbReference>
<proteinExistence type="predicted"/>
<feature type="compositionally biased region" description="Basic residues" evidence="1">
    <location>
        <begin position="189"/>
        <end position="198"/>
    </location>
</feature>
<dbReference type="AlphaFoldDB" id="A0AAW0GBE0"/>
<accession>A0AAW0GBE0</accession>
<gene>
    <name evidence="2" type="ORF">QCA50_009988</name>
</gene>
<sequence>MSGLSSRVMNMKFMQPDSGSNSKSPEPHDQAKVKDASEWGLPNSSKIKAKLKSNRVVESVGYSGINSFGRESFANGDEPELDSTPVNLGRRTFGNDKNDKKKESLLDVDDIKETQKKNKPKEAKKMTKLDPKKASGNEKPIEEPELGTKAFLESLLNKPASDSNKTDAKDPSNKRKSDNQEDYKPEIKNKRKRFSNFK</sequence>
<reference evidence="2 3" key="1">
    <citation type="submission" date="2022-09" db="EMBL/GenBank/DDBJ databases">
        <authorList>
            <person name="Palmer J.M."/>
        </authorList>
    </citation>
    <scope>NUCLEOTIDE SEQUENCE [LARGE SCALE GENOMIC DNA]</scope>
    <source>
        <strain evidence="2 3">DSM 7382</strain>
    </source>
</reference>
<protein>
    <submittedName>
        <fullName evidence="2">Uncharacterized protein</fullName>
    </submittedName>
</protein>
<comment type="caution">
    <text evidence="2">The sequence shown here is derived from an EMBL/GenBank/DDBJ whole genome shotgun (WGS) entry which is preliminary data.</text>
</comment>
<name>A0AAW0GBE0_9APHY</name>
<evidence type="ECO:0000313" key="3">
    <source>
        <dbReference type="Proteomes" id="UP001385951"/>
    </source>
</evidence>
<keyword evidence="3" id="KW-1185">Reference proteome</keyword>
<dbReference type="Pfam" id="PF10175">
    <property type="entry name" value="MPP6"/>
    <property type="match status" value="1"/>
</dbReference>
<dbReference type="EMBL" id="JASBNA010000015">
    <property type="protein sequence ID" value="KAK7686911.1"/>
    <property type="molecule type" value="Genomic_DNA"/>
</dbReference>
<feature type="compositionally biased region" description="Basic and acidic residues" evidence="1">
    <location>
        <begin position="164"/>
        <end position="188"/>
    </location>
</feature>
<feature type="compositionally biased region" description="Basic and acidic residues" evidence="1">
    <location>
        <begin position="93"/>
        <end position="142"/>
    </location>
</feature>
<evidence type="ECO:0000256" key="1">
    <source>
        <dbReference type="SAM" id="MobiDB-lite"/>
    </source>
</evidence>
<evidence type="ECO:0000313" key="2">
    <source>
        <dbReference type="EMBL" id="KAK7686911.1"/>
    </source>
</evidence>
<feature type="region of interest" description="Disordered" evidence="1">
    <location>
        <begin position="1"/>
        <end position="198"/>
    </location>
</feature>
<organism evidence="2 3">
    <name type="scientific">Cerrena zonata</name>
    <dbReference type="NCBI Taxonomy" id="2478898"/>
    <lineage>
        <taxon>Eukaryota</taxon>
        <taxon>Fungi</taxon>
        <taxon>Dikarya</taxon>
        <taxon>Basidiomycota</taxon>
        <taxon>Agaricomycotina</taxon>
        <taxon>Agaricomycetes</taxon>
        <taxon>Polyporales</taxon>
        <taxon>Cerrenaceae</taxon>
        <taxon>Cerrena</taxon>
    </lineage>
</organism>